<organism evidence="2 3">
    <name type="scientific">Halobellus clavatus</name>
    <dbReference type="NCBI Taxonomy" id="660517"/>
    <lineage>
        <taxon>Archaea</taxon>
        <taxon>Methanobacteriati</taxon>
        <taxon>Methanobacteriota</taxon>
        <taxon>Stenosarchaea group</taxon>
        <taxon>Halobacteria</taxon>
        <taxon>Halobacteriales</taxon>
        <taxon>Haloferacaceae</taxon>
        <taxon>Halobellus</taxon>
    </lineage>
</organism>
<dbReference type="AlphaFoldDB" id="A0A1H3KVQ2"/>
<accession>A0A1H3KVQ2</accession>
<sequence>MAVRGLNSGVSFVRLSTLFMFIVSQFSAGVGEKGLLDDGNGEVVELE</sequence>
<dbReference type="Proteomes" id="UP000199170">
    <property type="component" value="Unassembled WGS sequence"/>
</dbReference>
<evidence type="ECO:0000313" key="2">
    <source>
        <dbReference type="EMBL" id="SDY56069.1"/>
    </source>
</evidence>
<dbReference type="STRING" id="660517.SAMN04487946_1238"/>
<feature type="transmembrane region" description="Helical" evidence="1">
    <location>
        <begin position="12"/>
        <end position="30"/>
    </location>
</feature>
<dbReference type="EMBL" id="FNPB01000023">
    <property type="protein sequence ID" value="SDY56069.1"/>
    <property type="molecule type" value="Genomic_DNA"/>
</dbReference>
<keyword evidence="1" id="KW-1133">Transmembrane helix</keyword>
<protein>
    <submittedName>
        <fullName evidence="2">Uncharacterized protein</fullName>
    </submittedName>
</protein>
<evidence type="ECO:0000313" key="3">
    <source>
        <dbReference type="Proteomes" id="UP000199170"/>
    </source>
</evidence>
<dbReference type="RefSeq" id="WP_175454707.1">
    <property type="nucleotide sequence ID" value="NZ_FNPB01000023.1"/>
</dbReference>
<evidence type="ECO:0000256" key="1">
    <source>
        <dbReference type="SAM" id="Phobius"/>
    </source>
</evidence>
<reference evidence="3" key="1">
    <citation type="submission" date="2016-10" db="EMBL/GenBank/DDBJ databases">
        <authorList>
            <person name="Varghese N."/>
            <person name="Submissions S."/>
        </authorList>
    </citation>
    <scope>NUCLEOTIDE SEQUENCE [LARGE SCALE GENOMIC DNA]</scope>
    <source>
        <strain evidence="3">CGMCC 1.10118</strain>
    </source>
</reference>
<keyword evidence="1" id="KW-0472">Membrane</keyword>
<gene>
    <name evidence="2" type="ORF">SAMN04487946_1238</name>
</gene>
<proteinExistence type="predicted"/>
<keyword evidence="3" id="KW-1185">Reference proteome</keyword>
<keyword evidence="1" id="KW-0812">Transmembrane</keyword>
<name>A0A1H3KVQ2_9EURY</name>